<organism evidence="2 3">
    <name type="scientific">Nocardia terrae</name>
    <dbReference type="NCBI Taxonomy" id="2675851"/>
    <lineage>
        <taxon>Bacteria</taxon>
        <taxon>Bacillati</taxon>
        <taxon>Actinomycetota</taxon>
        <taxon>Actinomycetes</taxon>
        <taxon>Mycobacteriales</taxon>
        <taxon>Nocardiaceae</taxon>
        <taxon>Nocardia</taxon>
    </lineage>
</organism>
<name>A0A7K1V264_9NOCA</name>
<dbReference type="RefSeq" id="WP_157390307.1">
    <property type="nucleotide sequence ID" value="NZ_WRPP01000005.1"/>
</dbReference>
<dbReference type="EMBL" id="WRPP01000005">
    <property type="protein sequence ID" value="MVU80730.1"/>
    <property type="molecule type" value="Genomic_DNA"/>
</dbReference>
<gene>
    <name evidence="2" type="ORF">GPX89_26190</name>
</gene>
<reference evidence="2 3" key="1">
    <citation type="submission" date="2019-12" db="EMBL/GenBank/DDBJ databases">
        <title>Nocardia sp. nov. ET3-3 isolated from soil.</title>
        <authorList>
            <person name="Kanchanasin P."/>
            <person name="Tanasupawat S."/>
            <person name="Yuki M."/>
            <person name="Kudo T."/>
        </authorList>
    </citation>
    <scope>NUCLEOTIDE SEQUENCE [LARGE SCALE GENOMIC DNA]</scope>
    <source>
        <strain evidence="2 3">ET3-3</strain>
    </source>
</reference>
<keyword evidence="3" id="KW-1185">Reference proteome</keyword>
<protein>
    <submittedName>
        <fullName evidence="2">Mce family protein</fullName>
    </submittedName>
</protein>
<accession>A0A7K1V264</accession>
<evidence type="ECO:0000313" key="3">
    <source>
        <dbReference type="Proteomes" id="UP000466794"/>
    </source>
</evidence>
<feature type="transmembrane region" description="Helical" evidence="1">
    <location>
        <begin position="20"/>
        <end position="43"/>
    </location>
</feature>
<proteinExistence type="predicted"/>
<dbReference type="Proteomes" id="UP000466794">
    <property type="component" value="Unassembled WGS sequence"/>
</dbReference>
<evidence type="ECO:0000313" key="2">
    <source>
        <dbReference type="EMBL" id="MVU80730.1"/>
    </source>
</evidence>
<sequence length="362" mass="38215">MSKTRNQDFLRGTDEHQARIVNTTAIVVIAVAAAAILAAVWIYPRANQPEGLKLSVDVPYVGPGVGTGTKVILRGAEVGEVTGLEKTAAGSVRMALVLQPSQIHGLTDAFEVDFRPQNYFGITAVNLVGQAGGGHLAAGTVLNRVPAGDFTMSTMLEKGSLAIDGTLTDSMIQTLDKVIRYTDGLTPLIQSGIIFADRVADTQQALPSELFGYMNGILDVLPAFDRQAIDALARVYDTKYNRRPDGSIGVDDTFMDETGEGLNLAANDLFGSAGALLKSHGTELTPVTQLVQAMSDALPALTAGGAATGKLSALIDRYNNAFHGPDNAKTLNLRIVLDDLPMLAAPLAITGLPQPPHEETPR</sequence>
<comment type="caution">
    <text evidence="2">The sequence shown here is derived from an EMBL/GenBank/DDBJ whole genome shotgun (WGS) entry which is preliminary data.</text>
</comment>
<evidence type="ECO:0000256" key="1">
    <source>
        <dbReference type="SAM" id="Phobius"/>
    </source>
</evidence>
<keyword evidence="1" id="KW-0812">Transmembrane</keyword>
<keyword evidence="1" id="KW-1133">Transmembrane helix</keyword>
<dbReference type="AlphaFoldDB" id="A0A7K1V264"/>
<keyword evidence="1" id="KW-0472">Membrane</keyword>